<reference evidence="3" key="1">
    <citation type="submission" date="2023-06" db="EMBL/GenBank/DDBJ databases">
        <title>Sysu t00192.</title>
        <authorList>
            <person name="Gao L."/>
            <person name="Fang B.-Z."/>
            <person name="Li W.-J."/>
        </authorList>
    </citation>
    <scope>NUCLEOTIDE SEQUENCE</scope>
    <source>
        <strain evidence="3">SYSU T00192</strain>
    </source>
</reference>
<dbReference type="EMBL" id="JAUHPW010000001">
    <property type="protein sequence ID" value="MDN4474320.1"/>
    <property type="molecule type" value="Genomic_DNA"/>
</dbReference>
<dbReference type="InterPro" id="IPR043128">
    <property type="entry name" value="Rev_trsase/Diguanyl_cyclase"/>
</dbReference>
<proteinExistence type="predicted"/>
<sequence length="390" mass="40070">MIDPTSVRLALAVVVVLAAIHTLLVLRRTSGAPVVLWWAGALGAYGASTVLYLGNGTALQWLTVPAANTAGVLGGLLVLRAARSLGGRGLPWWVVAVPLAVTWATAVVEGPGSETWAGGGFYLAAMGATVGVAAAETWRLRLGGSATPSEHGALLTFAVAGSLYAAFYALRWAIYVTEGPRSDLFTSVAGTGVTTLILIATVTAVTLAVTHLAEAGHRDELRRRATTDDLTGVLGRAELLARADRLLAARAAGRPAAVVVSDLDFFKRVNDTHGHAEGDRALVRFACAWRDELGPAELIGRMGGDEFVALLVDVTPTEAAARADAVTRRFVADQAGAGAQAPTASHGVAPVEDGAAVAALIARADAALYEAKAAGRNTVRVHGQAAEPAA</sequence>
<feature type="transmembrane region" description="Helical" evidence="1">
    <location>
        <begin position="59"/>
        <end position="78"/>
    </location>
</feature>
<feature type="transmembrane region" description="Helical" evidence="1">
    <location>
        <begin position="35"/>
        <end position="53"/>
    </location>
</feature>
<dbReference type="NCBIfam" id="TIGR00254">
    <property type="entry name" value="GGDEF"/>
    <property type="match status" value="1"/>
</dbReference>
<dbReference type="PROSITE" id="PS50887">
    <property type="entry name" value="GGDEF"/>
    <property type="match status" value="1"/>
</dbReference>
<dbReference type="SUPFAM" id="SSF55073">
    <property type="entry name" value="Nucleotide cyclase"/>
    <property type="match status" value="1"/>
</dbReference>
<dbReference type="PANTHER" id="PTHR45138:SF9">
    <property type="entry name" value="DIGUANYLATE CYCLASE DGCM-RELATED"/>
    <property type="match status" value="1"/>
</dbReference>
<evidence type="ECO:0000259" key="2">
    <source>
        <dbReference type="PROSITE" id="PS50887"/>
    </source>
</evidence>
<dbReference type="RefSeq" id="WP_301130745.1">
    <property type="nucleotide sequence ID" value="NZ_JAUHPW010000001.1"/>
</dbReference>
<gene>
    <name evidence="3" type="ORF">QQX09_00465</name>
</gene>
<dbReference type="CDD" id="cd01949">
    <property type="entry name" value="GGDEF"/>
    <property type="match status" value="1"/>
</dbReference>
<keyword evidence="1" id="KW-0472">Membrane</keyword>
<dbReference type="InterPro" id="IPR000160">
    <property type="entry name" value="GGDEF_dom"/>
</dbReference>
<dbReference type="PANTHER" id="PTHR45138">
    <property type="entry name" value="REGULATORY COMPONENTS OF SENSORY TRANSDUCTION SYSTEM"/>
    <property type="match status" value="1"/>
</dbReference>
<dbReference type="Gene3D" id="3.30.70.270">
    <property type="match status" value="1"/>
</dbReference>
<dbReference type="Proteomes" id="UP001172728">
    <property type="component" value="Unassembled WGS sequence"/>
</dbReference>
<protein>
    <submittedName>
        <fullName evidence="3">GGDEF domain-containing protein</fullName>
    </submittedName>
</protein>
<accession>A0ABT8G5A9</accession>
<evidence type="ECO:0000313" key="3">
    <source>
        <dbReference type="EMBL" id="MDN4474320.1"/>
    </source>
</evidence>
<feature type="transmembrane region" description="Helical" evidence="1">
    <location>
        <begin position="6"/>
        <end position="26"/>
    </location>
</feature>
<organism evidence="3 4">
    <name type="scientific">Demequina litoralis</name>
    <dbReference type="NCBI Taxonomy" id="3051660"/>
    <lineage>
        <taxon>Bacteria</taxon>
        <taxon>Bacillati</taxon>
        <taxon>Actinomycetota</taxon>
        <taxon>Actinomycetes</taxon>
        <taxon>Micrococcales</taxon>
        <taxon>Demequinaceae</taxon>
        <taxon>Demequina</taxon>
    </lineage>
</organism>
<feature type="transmembrane region" description="Helical" evidence="1">
    <location>
        <begin position="90"/>
        <end position="108"/>
    </location>
</feature>
<keyword evidence="1" id="KW-1133">Transmembrane helix</keyword>
<comment type="caution">
    <text evidence="3">The sequence shown here is derived from an EMBL/GenBank/DDBJ whole genome shotgun (WGS) entry which is preliminary data.</text>
</comment>
<dbReference type="Pfam" id="PF00990">
    <property type="entry name" value="GGDEF"/>
    <property type="match status" value="1"/>
</dbReference>
<feature type="transmembrane region" description="Helical" evidence="1">
    <location>
        <begin position="120"/>
        <end position="140"/>
    </location>
</feature>
<name>A0ABT8G5A9_9MICO</name>
<feature type="transmembrane region" description="Helical" evidence="1">
    <location>
        <begin position="194"/>
        <end position="213"/>
    </location>
</feature>
<evidence type="ECO:0000256" key="1">
    <source>
        <dbReference type="SAM" id="Phobius"/>
    </source>
</evidence>
<keyword evidence="4" id="KW-1185">Reference proteome</keyword>
<dbReference type="SMART" id="SM00267">
    <property type="entry name" value="GGDEF"/>
    <property type="match status" value="1"/>
</dbReference>
<dbReference type="InterPro" id="IPR050469">
    <property type="entry name" value="Diguanylate_Cyclase"/>
</dbReference>
<dbReference type="InterPro" id="IPR029787">
    <property type="entry name" value="Nucleotide_cyclase"/>
</dbReference>
<feature type="transmembrane region" description="Helical" evidence="1">
    <location>
        <begin position="152"/>
        <end position="174"/>
    </location>
</feature>
<evidence type="ECO:0000313" key="4">
    <source>
        <dbReference type="Proteomes" id="UP001172728"/>
    </source>
</evidence>
<feature type="domain" description="GGDEF" evidence="2">
    <location>
        <begin position="254"/>
        <end position="384"/>
    </location>
</feature>
<keyword evidence="1" id="KW-0812">Transmembrane</keyword>